<dbReference type="EMBL" id="ML119850">
    <property type="protein sequence ID" value="RPA72706.1"/>
    <property type="molecule type" value="Genomic_DNA"/>
</dbReference>
<dbReference type="AlphaFoldDB" id="A0A3N4HI95"/>
<organism evidence="2 3">
    <name type="scientific">Ascobolus immersus RN42</name>
    <dbReference type="NCBI Taxonomy" id="1160509"/>
    <lineage>
        <taxon>Eukaryota</taxon>
        <taxon>Fungi</taxon>
        <taxon>Dikarya</taxon>
        <taxon>Ascomycota</taxon>
        <taxon>Pezizomycotina</taxon>
        <taxon>Pezizomycetes</taxon>
        <taxon>Pezizales</taxon>
        <taxon>Ascobolaceae</taxon>
        <taxon>Ascobolus</taxon>
    </lineage>
</organism>
<name>A0A3N4HI95_ASCIM</name>
<accession>A0A3N4HI95</accession>
<evidence type="ECO:0000256" key="1">
    <source>
        <dbReference type="SAM" id="SignalP"/>
    </source>
</evidence>
<proteinExistence type="predicted"/>
<dbReference type="Gene3D" id="3.40.50.1820">
    <property type="entry name" value="alpha/beta hydrolase"/>
    <property type="match status" value="1"/>
</dbReference>
<dbReference type="InterPro" id="IPR029058">
    <property type="entry name" value="AB_hydrolase_fold"/>
</dbReference>
<feature type="chain" id="PRO_5018157332" description="DUF676 domain-containing protein" evidence="1">
    <location>
        <begin position="22"/>
        <end position="508"/>
    </location>
</feature>
<protein>
    <recommendedName>
        <fullName evidence="4">DUF676 domain-containing protein</fullName>
    </recommendedName>
</protein>
<reference evidence="2 3" key="1">
    <citation type="journal article" date="2018" name="Nat. Ecol. Evol.">
        <title>Pezizomycetes genomes reveal the molecular basis of ectomycorrhizal truffle lifestyle.</title>
        <authorList>
            <person name="Murat C."/>
            <person name="Payen T."/>
            <person name="Noel B."/>
            <person name="Kuo A."/>
            <person name="Morin E."/>
            <person name="Chen J."/>
            <person name="Kohler A."/>
            <person name="Krizsan K."/>
            <person name="Balestrini R."/>
            <person name="Da Silva C."/>
            <person name="Montanini B."/>
            <person name="Hainaut M."/>
            <person name="Levati E."/>
            <person name="Barry K.W."/>
            <person name="Belfiori B."/>
            <person name="Cichocki N."/>
            <person name="Clum A."/>
            <person name="Dockter R.B."/>
            <person name="Fauchery L."/>
            <person name="Guy J."/>
            <person name="Iotti M."/>
            <person name="Le Tacon F."/>
            <person name="Lindquist E.A."/>
            <person name="Lipzen A."/>
            <person name="Malagnac F."/>
            <person name="Mello A."/>
            <person name="Molinier V."/>
            <person name="Miyauchi S."/>
            <person name="Poulain J."/>
            <person name="Riccioni C."/>
            <person name="Rubini A."/>
            <person name="Sitrit Y."/>
            <person name="Splivallo R."/>
            <person name="Traeger S."/>
            <person name="Wang M."/>
            <person name="Zifcakova L."/>
            <person name="Wipf D."/>
            <person name="Zambonelli A."/>
            <person name="Paolocci F."/>
            <person name="Nowrousian M."/>
            <person name="Ottonello S."/>
            <person name="Baldrian P."/>
            <person name="Spatafora J.W."/>
            <person name="Henrissat B."/>
            <person name="Nagy L.G."/>
            <person name="Aury J.M."/>
            <person name="Wincker P."/>
            <person name="Grigoriev I.V."/>
            <person name="Bonfante P."/>
            <person name="Martin F.M."/>
        </authorList>
    </citation>
    <scope>NUCLEOTIDE SEQUENCE [LARGE SCALE GENOMIC DNA]</scope>
    <source>
        <strain evidence="2 3">RN42</strain>
    </source>
</reference>
<sequence>MLLFSLRLTFLLLVTSTFTSSLSISRFNDDTPCTDLTFLLIHGHATSVHATHAIIPRITAYLTSELTPALVFPTYGALLQHKLTFRPVSPVQRAKLSSIWDNLRWAGESLFDIWGVKKVAGWVWHGLKSVGLGPENHGDVVEALKVVKANVKRDLNGIEAQRPSQGQLDEVLSIPTENENWRERVWRVIRPGPDIGIVGELRPFSDSTLDICTATEQGVEQAREILGSYTERCPNSLIIGLSHGEGSLVYRSLLFGGLHETQAWNNTLCPLTSFPIPYYENLAVVALVEDPSHELAQHDAIKGSSQEELLWKDHLRAWNAFDGHVCTGRAEEHPMDGCHCGLQSDKYVETVGEWVLERLELYGVLRGKGGSWVVETEQTYIRLFLKEYASRCTAARIPLSVGLTFLVIVLLNNRKDAPASLEPASSFLQDPDAFSNLPANEREKNFQYPEAGESSEINTRKHQQQQSYCRSDFSVSEFKTLLSRASHHRLSTFRRVSLRKVPPTTTQH</sequence>
<evidence type="ECO:0000313" key="3">
    <source>
        <dbReference type="Proteomes" id="UP000275078"/>
    </source>
</evidence>
<evidence type="ECO:0008006" key="4">
    <source>
        <dbReference type="Google" id="ProtNLM"/>
    </source>
</evidence>
<dbReference type="Proteomes" id="UP000275078">
    <property type="component" value="Unassembled WGS sequence"/>
</dbReference>
<feature type="signal peptide" evidence="1">
    <location>
        <begin position="1"/>
        <end position="21"/>
    </location>
</feature>
<keyword evidence="1" id="KW-0732">Signal</keyword>
<evidence type="ECO:0000313" key="2">
    <source>
        <dbReference type="EMBL" id="RPA72706.1"/>
    </source>
</evidence>
<gene>
    <name evidence="2" type="ORF">BJ508DRAFT_314502</name>
</gene>
<keyword evidence="3" id="KW-1185">Reference proteome</keyword>